<proteinExistence type="predicted"/>
<keyword evidence="1" id="KW-0812">Transmembrane</keyword>
<dbReference type="SMART" id="SM00460">
    <property type="entry name" value="TGc"/>
    <property type="match status" value="1"/>
</dbReference>
<dbReference type="SUPFAM" id="SSF54001">
    <property type="entry name" value="Cysteine proteinases"/>
    <property type="match status" value="1"/>
</dbReference>
<dbReference type="PANTHER" id="PTHR42736">
    <property type="entry name" value="PROTEIN-GLUTAMINE GAMMA-GLUTAMYLTRANSFERASE"/>
    <property type="match status" value="1"/>
</dbReference>
<dbReference type="PANTHER" id="PTHR42736:SF1">
    <property type="entry name" value="PROTEIN-GLUTAMINE GAMMA-GLUTAMYLTRANSFERASE"/>
    <property type="match status" value="1"/>
</dbReference>
<dbReference type="InterPro" id="IPR052901">
    <property type="entry name" value="Bact_TGase-like"/>
</dbReference>
<keyword evidence="4" id="KW-1185">Reference proteome</keyword>
<gene>
    <name evidence="3" type="ORF">F0919_04135</name>
</gene>
<dbReference type="AlphaFoldDB" id="A0A5M6CUK6"/>
<dbReference type="RefSeq" id="WP_150031446.1">
    <property type="nucleotide sequence ID" value="NZ_VWSH01000001.1"/>
</dbReference>
<dbReference type="Proteomes" id="UP000323632">
    <property type="component" value="Unassembled WGS sequence"/>
</dbReference>
<feature type="domain" description="Transglutaminase-like" evidence="2">
    <location>
        <begin position="507"/>
        <end position="579"/>
    </location>
</feature>
<keyword evidence="1" id="KW-0472">Membrane</keyword>
<dbReference type="Pfam" id="PF01841">
    <property type="entry name" value="Transglut_core"/>
    <property type="match status" value="1"/>
</dbReference>
<evidence type="ECO:0000313" key="3">
    <source>
        <dbReference type="EMBL" id="KAA5536869.1"/>
    </source>
</evidence>
<feature type="transmembrane region" description="Helical" evidence="1">
    <location>
        <begin position="126"/>
        <end position="143"/>
    </location>
</feature>
<feature type="transmembrane region" description="Helical" evidence="1">
    <location>
        <begin position="72"/>
        <end position="92"/>
    </location>
</feature>
<dbReference type="Gene3D" id="3.10.620.30">
    <property type="match status" value="1"/>
</dbReference>
<protein>
    <submittedName>
        <fullName evidence="3">Transglutaminase domain-containing protein</fullName>
    </submittedName>
</protein>
<name>A0A5M6CUK6_9BACT</name>
<evidence type="ECO:0000256" key="1">
    <source>
        <dbReference type="SAM" id="Phobius"/>
    </source>
</evidence>
<evidence type="ECO:0000313" key="4">
    <source>
        <dbReference type="Proteomes" id="UP000323632"/>
    </source>
</evidence>
<dbReference type="InterPro" id="IPR038765">
    <property type="entry name" value="Papain-like_cys_pep_sf"/>
</dbReference>
<sequence>MRIQRATPVNDLLARIIFLLVPTLLVCYFLLWNANQYYTILNNQVWQQTLYVAAGMCGAAVLYGFRFRFLPTIALLYLGFYLVYKGLDAISIGEFDFFFISVQFKVFTITFLFGWILAYGFIRLRFFSIFIAALFLGCCILLISRRSEMFFPDSNKDLLLQFASVVAPIILFSVYIIFTSELIRSYKDKNQSFWWYITRRLLLFAGLCVLLLGIVIFLNQKEIKETIAEYGGGGKDGKNSMLKKNKDNTFDLQQYTKLRGSLGRSNELLFAAHINNFFPDSDVPNPLYLTAFYYSKFDTLTETFERDKHIPANDLYEPDPSQIPLFFPKQDSSVLKYALTEHFRKTIEIEVYKKELSASSFIAPSTSFFVQPITIEKDFQHEFRSAYRAKSYISELNSAYFVYNADEPQVRKFQEQRFEILRKVSGYAGVDAALMKYYTYMPSDAKFNRIKRLADSIAKGVQLPVDKVLAIRDYFLGKDENGKPIYSYTDNPGVPDIPDASKLQYFLFENKKGYCAYYAGATLFMLRALGIPSRITVGFMTVDRSNKNKGWYWYYADQAHAWVQVYFPGYGWLDFDTTVGNDDAQQSPAPDGTPPMQPPKAYLAGDGLVTSVDTAGKLVSLKMSRMVYHDKEYNLQQPVQVSLDVSIASIVKDSTDVALSELQNGDSITAVSYAEVFKNLTPANSETGIALIKRFPSPEPIDEIHIKRSFKQKENNTAPKETIERATNWKAIAIASLAVVLFIIIVILLLPRFIYGYFKMRNNLSKNTQQKAYWSYRSAGFYVHQLGYFKEQNTALQHAQFIDKTFDTNFASFMVVYLKMKYAKQALTQQEENIVQKFLPAFISRLKTQISAGYRFKAFFKVFRSIAFFGVGEE</sequence>
<dbReference type="InterPro" id="IPR002931">
    <property type="entry name" value="Transglutaminase-like"/>
</dbReference>
<organism evidence="3 4">
    <name type="scientific">Taibaiella lutea</name>
    <dbReference type="NCBI Taxonomy" id="2608001"/>
    <lineage>
        <taxon>Bacteria</taxon>
        <taxon>Pseudomonadati</taxon>
        <taxon>Bacteroidota</taxon>
        <taxon>Chitinophagia</taxon>
        <taxon>Chitinophagales</taxon>
        <taxon>Chitinophagaceae</taxon>
        <taxon>Taibaiella</taxon>
    </lineage>
</organism>
<feature type="transmembrane region" description="Helical" evidence="1">
    <location>
        <begin position="158"/>
        <end position="180"/>
    </location>
</feature>
<accession>A0A5M6CUK6</accession>
<feature type="transmembrane region" description="Helical" evidence="1">
    <location>
        <begin position="45"/>
        <end position="65"/>
    </location>
</feature>
<dbReference type="EMBL" id="VWSH01000001">
    <property type="protein sequence ID" value="KAA5536869.1"/>
    <property type="molecule type" value="Genomic_DNA"/>
</dbReference>
<feature type="transmembrane region" description="Helical" evidence="1">
    <location>
        <begin position="98"/>
        <end position="119"/>
    </location>
</feature>
<comment type="caution">
    <text evidence="3">The sequence shown here is derived from an EMBL/GenBank/DDBJ whole genome shotgun (WGS) entry which is preliminary data.</text>
</comment>
<keyword evidence="1" id="KW-1133">Transmembrane helix</keyword>
<reference evidence="3 4" key="1">
    <citation type="submission" date="2019-09" db="EMBL/GenBank/DDBJ databases">
        <title>Genome sequence and assembly of Taibaiella sp.</title>
        <authorList>
            <person name="Chhetri G."/>
        </authorList>
    </citation>
    <scope>NUCLEOTIDE SEQUENCE [LARGE SCALE GENOMIC DNA]</scope>
    <source>
        <strain evidence="3 4">KVB11</strain>
    </source>
</reference>
<evidence type="ECO:0000259" key="2">
    <source>
        <dbReference type="SMART" id="SM00460"/>
    </source>
</evidence>
<feature type="transmembrane region" description="Helical" evidence="1">
    <location>
        <begin position="201"/>
        <end position="218"/>
    </location>
</feature>
<feature type="transmembrane region" description="Helical" evidence="1">
    <location>
        <begin position="729"/>
        <end position="751"/>
    </location>
</feature>
<feature type="transmembrane region" description="Helical" evidence="1">
    <location>
        <begin position="12"/>
        <end position="33"/>
    </location>
</feature>